<reference evidence="1 2" key="1">
    <citation type="submission" date="2019-07" db="EMBL/GenBank/DDBJ databases">
        <title>Whole genome shotgun sequence of Thiobacillus plumbophilus NBRC 107929.</title>
        <authorList>
            <person name="Hosoyama A."/>
            <person name="Uohara A."/>
            <person name="Ohji S."/>
            <person name="Ichikawa N."/>
        </authorList>
    </citation>
    <scope>NUCLEOTIDE SEQUENCE [LARGE SCALE GENOMIC DNA]</scope>
    <source>
        <strain evidence="1 2">NBRC 107929</strain>
    </source>
</reference>
<organism evidence="1 2">
    <name type="scientific">Sulfuriferula plumbiphila</name>
    <dbReference type="NCBI Taxonomy" id="171865"/>
    <lineage>
        <taxon>Bacteria</taxon>
        <taxon>Pseudomonadati</taxon>
        <taxon>Pseudomonadota</taxon>
        <taxon>Betaproteobacteria</taxon>
        <taxon>Nitrosomonadales</taxon>
        <taxon>Sulfuricellaceae</taxon>
        <taxon>Sulfuriferula</taxon>
    </lineage>
</organism>
<accession>A0A512LC57</accession>
<name>A0A512LC57_9PROT</name>
<dbReference type="RefSeq" id="WP_147075013.1">
    <property type="nucleotide sequence ID" value="NZ_AP021884.1"/>
</dbReference>
<keyword evidence="2" id="KW-1185">Reference proteome</keyword>
<comment type="caution">
    <text evidence="1">The sequence shown here is derived from an EMBL/GenBank/DDBJ whole genome shotgun (WGS) entry which is preliminary data.</text>
</comment>
<dbReference type="Proteomes" id="UP000321337">
    <property type="component" value="Unassembled WGS sequence"/>
</dbReference>
<gene>
    <name evidence="1" type="ORF">TPL01_32160</name>
</gene>
<proteinExistence type="predicted"/>
<evidence type="ECO:0000313" key="2">
    <source>
        <dbReference type="Proteomes" id="UP000321337"/>
    </source>
</evidence>
<dbReference type="OrthoDB" id="8562422at2"/>
<dbReference type="EMBL" id="BKAD01000046">
    <property type="protein sequence ID" value="GEP32078.1"/>
    <property type="molecule type" value="Genomic_DNA"/>
</dbReference>
<dbReference type="AlphaFoldDB" id="A0A512LC57"/>
<protein>
    <submittedName>
        <fullName evidence="1">Uncharacterized protein</fullName>
    </submittedName>
</protein>
<sequence length="134" mass="14354">MSRSWNNFILVLLLALLQGIAPLLHAHVLEFSMPHKIHIDGLELDLPHSQPDAGVHQLKLHVDDSTAIGMESTGKNDREERVVNAPILGTVAAVLTLPRATAPPLPAFLTASTSPPSGFYFLPPAHAPPGANPR</sequence>
<evidence type="ECO:0000313" key="1">
    <source>
        <dbReference type="EMBL" id="GEP32078.1"/>
    </source>
</evidence>